<dbReference type="PROSITE" id="PS50022">
    <property type="entry name" value="FA58C_3"/>
    <property type="match status" value="2"/>
</dbReference>
<dbReference type="CDD" id="cd00057">
    <property type="entry name" value="FA58C"/>
    <property type="match status" value="1"/>
</dbReference>
<name>A0A8J9VZF7_BRALA</name>
<keyword evidence="4" id="KW-1185">Reference proteome</keyword>
<organism evidence="3 4">
    <name type="scientific">Branchiostoma lanceolatum</name>
    <name type="common">Common lancelet</name>
    <name type="synonym">Amphioxus lanceolatum</name>
    <dbReference type="NCBI Taxonomy" id="7740"/>
    <lineage>
        <taxon>Eukaryota</taxon>
        <taxon>Metazoa</taxon>
        <taxon>Chordata</taxon>
        <taxon>Cephalochordata</taxon>
        <taxon>Leptocardii</taxon>
        <taxon>Amphioxiformes</taxon>
        <taxon>Branchiostomatidae</taxon>
        <taxon>Branchiostoma</taxon>
    </lineage>
</organism>
<evidence type="ECO:0000313" key="4">
    <source>
        <dbReference type="Proteomes" id="UP000838412"/>
    </source>
</evidence>
<proteinExistence type="inferred from homology"/>
<gene>
    <name evidence="3" type="primary">CNTNAP5</name>
    <name evidence="3" type="ORF">BLAG_LOCUS1169</name>
</gene>
<dbReference type="Pfam" id="PF00754">
    <property type="entry name" value="F5_F8_type_C"/>
    <property type="match status" value="1"/>
</dbReference>
<evidence type="ECO:0000313" key="3">
    <source>
        <dbReference type="EMBL" id="CAH1230878.1"/>
    </source>
</evidence>
<evidence type="ECO:0000256" key="1">
    <source>
        <dbReference type="ARBA" id="ARBA00010241"/>
    </source>
</evidence>
<feature type="domain" description="F5/8 type C" evidence="2">
    <location>
        <begin position="81"/>
        <end position="226"/>
    </location>
</feature>
<dbReference type="InterPro" id="IPR008979">
    <property type="entry name" value="Galactose-bd-like_sf"/>
</dbReference>
<dbReference type="EMBL" id="OV696686">
    <property type="protein sequence ID" value="CAH1230878.1"/>
    <property type="molecule type" value="Genomic_DNA"/>
</dbReference>
<accession>A0A8J9VZF7</accession>
<protein>
    <submittedName>
        <fullName evidence="3">CNTNAP5 protein</fullName>
    </submittedName>
</protein>
<dbReference type="FunFam" id="2.60.120.260:FF:000016">
    <property type="entry name" value="Contactin-associated protein-like 4 isoform 1"/>
    <property type="match status" value="1"/>
</dbReference>
<dbReference type="Gene3D" id="2.60.120.260">
    <property type="entry name" value="Galactose-binding domain-like"/>
    <property type="match status" value="2"/>
</dbReference>
<dbReference type="SMART" id="SM00231">
    <property type="entry name" value="FA58C"/>
    <property type="match status" value="1"/>
</dbReference>
<comment type="similarity">
    <text evidence="1">Belongs to the neurexin family.</text>
</comment>
<dbReference type="PANTHER" id="PTHR24543">
    <property type="entry name" value="MULTICOPPER OXIDASE-RELATED"/>
    <property type="match status" value="1"/>
</dbReference>
<dbReference type="SUPFAM" id="SSF49785">
    <property type="entry name" value="Galactose-binding domain-like"/>
    <property type="match status" value="2"/>
</dbReference>
<sequence length="355" mass="38384">MTQVMAANKDASAVVTLQLPQKITAQYLRIIPVSWAEGGIGLRAEVYITAAAVASYKPTFKITKTSTQTQTITQTSSSTAQLAPVLAVIPAQALPIVFKASSELDAAHAATNGRLSSESFWASATNDKNQYLQINLGQTTTIAALGLQGGGSRWVATFRIQSKVEGGDWKDYTAGKGAAVVMAANKDASTVATLRLPQPITAQYIRIIPVTWAEGGIGLRAEVYITAAAVASYRPTFKITKTQTQTKTSSKQLDCGKWQTWLGAMKAHPMFGKIMKTCAAQICKDPAFKANPLAADYCKSKREQEGREVESEGLTVTVDDVDGDDDEEQQLVRKIDNVKDTLQMLIQQARWEADM</sequence>
<dbReference type="AlphaFoldDB" id="A0A8J9VZF7"/>
<feature type="domain" description="F5/8 type C" evidence="2">
    <location>
        <begin position="1"/>
        <end position="49"/>
    </location>
</feature>
<reference evidence="3" key="1">
    <citation type="submission" date="2022-01" db="EMBL/GenBank/DDBJ databases">
        <authorList>
            <person name="Braso-Vives M."/>
        </authorList>
    </citation>
    <scope>NUCLEOTIDE SEQUENCE</scope>
</reference>
<dbReference type="InterPro" id="IPR000421">
    <property type="entry name" value="FA58C"/>
</dbReference>
<dbReference type="Proteomes" id="UP000838412">
    <property type="component" value="Chromosome 1"/>
</dbReference>
<evidence type="ECO:0000259" key="2">
    <source>
        <dbReference type="PROSITE" id="PS50022"/>
    </source>
</evidence>